<evidence type="ECO:0000313" key="2">
    <source>
        <dbReference type="EMBL" id="RKW70056.1"/>
    </source>
</evidence>
<dbReference type="RefSeq" id="WP_121485244.1">
    <property type="nucleotide sequence ID" value="NZ_QQXL01000005.1"/>
</dbReference>
<reference evidence="2 3" key="1">
    <citation type="submission" date="2018-07" db="EMBL/GenBank/DDBJ databases">
        <title>Arthrobacter sp. nov., isolated from raw cow's milk with high bacterial count.</title>
        <authorList>
            <person name="Hahne J."/>
            <person name="Isele D."/>
            <person name="Lipski A."/>
        </authorList>
    </citation>
    <scope>NUCLEOTIDE SEQUENCE [LARGE SCALE GENOMIC DNA]</scope>
    <source>
        <strain evidence="2 3">JZ R-183</strain>
    </source>
</reference>
<name>A0A496PHT9_9MICC</name>
<gene>
    <name evidence="2" type="ORF">DWQ67_08810</name>
</gene>
<dbReference type="SUPFAM" id="SSF53756">
    <property type="entry name" value="UDP-Glycosyltransferase/glycogen phosphorylase"/>
    <property type="match status" value="1"/>
</dbReference>
<dbReference type="Proteomes" id="UP000273119">
    <property type="component" value="Unassembled WGS sequence"/>
</dbReference>
<dbReference type="GO" id="GO:0016740">
    <property type="term" value="F:transferase activity"/>
    <property type="evidence" value="ECO:0007669"/>
    <property type="project" value="UniProtKB-KW"/>
</dbReference>
<keyword evidence="2" id="KW-0808">Transferase</keyword>
<feature type="region of interest" description="Disordered" evidence="1">
    <location>
        <begin position="1"/>
        <end position="40"/>
    </location>
</feature>
<sequence>MPRRHSGRGRDAPPRRHRAEDGTDQHTSRPDQIGDGDQRDELTSAGVTVTGWLTPAEVETVLRGCSVYLHSASYEGFPLSVLDAAGAGLPIVVRDLACFEGSPLLPGVSDPEHAAQQVRELLTKVPALSDSLAASAQLAAASTNEAQTHALWRAYSAVMETAGARRR</sequence>
<dbReference type="Pfam" id="PF13692">
    <property type="entry name" value="Glyco_trans_1_4"/>
    <property type="match status" value="1"/>
</dbReference>
<keyword evidence="3" id="KW-1185">Reference proteome</keyword>
<feature type="compositionally biased region" description="Basic and acidic residues" evidence="1">
    <location>
        <begin position="8"/>
        <end position="29"/>
    </location>
</feature>
<organism evidence="2 3">
    <name type="scientific">Galactobacter caseinivorans</name>
    <dbReference type="NCBI Taxonomy" id="2676123"/>
    <lineage>
        <taxon>Bacteria</taxon>
        <taxon>Bacillati</taxon>
        <taxon>Actinomycetota</taxon>
        <taxon>Actinomycetes</taxon>
        <taxon>Micrococcales</taxon>
        <taxon>Micrococcaceae</taxon>
        <taxon>Galactobacter</taxon>
    </lineage>
</organism>
<evidence type="ECO:0000313" key="3">
    <source>
        <dbReference type="Proteomes" id="UP000273119"/>
    </source>
</evidence>
<accession>A0A496PHT9</accession>
<dbReference type="AlphaFoldDB" id="A0A496PHT9"/>
<proteinExistence type="predicted"/>
<evidence type="ECO:0000256" key="1">
    <source>
        <dbReference type="SAM" id="MobiDB-lite"/>
    </source>
</evidence>
<comment type="caution">
    <text evidence="2">The sequence shown here is derived from an EMBL/GenBank/DDBJ whole genome shotgun (WGS) entry which is preliminary data.</text>
</comment>
<dbReference type="EMBL" id="QQXL01000005">
    <property type="protein sequence ID" value="RKW70056.1"/>
    <property type="molecule type" value="Genomic_DNA"/>
</dbReference>
<dbReference type="Gene3D" id="3.40.50.2000">
    <property type="entry name" value="Glycogen Phosphorylase B"/>
    <property type="match status" value="1"/>
</dbReference>
<protein>
    <submittedName>
        <fullName evidence="2">Glycosyltransferase</fullName>
    </submittedName>
</protein>